<evidence type="ECO:0000313" key="9">
    <source>
        <dbReference type="Proteomes" id="UP000606889"/>
    </source>
</evidence>
<reference evidence="8 9" key="1">
    <citation type="submission" date="2020-08" db="EMBL/GenBank/DDBJ databases">
        <title>Genome public.</title>
        <authorList>
            <person name="Liu C."/>
            <person name="Sun Q."/>
        </authorList>
    </citation>
    <scope>NUCLEOTIDE SEQUENCE [LARGE SCALE GENOMIC DNA]</scope>
    <source>
        <strain evidence="8 9">NSJ-35</strain>
    </source>
</reference>
<dbReference type="PROSITE" id="PS51000">
    <property type="entry name" value="HTH_DEOR_2"/>
    <property type="match status" value="1"/>
</dbReference>
<keyword evidence="4" id="KW-0238">DNA-binding</keyword>
<dbReference type="InterPro" id="IPR036390">
    <property type="entry name" value="WH_DNA-bd_sf"/>
</dbReference>
<dbReference type="SMART" id="SM00420">
    <property type="entry name" value="HTH_DEOR"/>
    <property type="match status" value="1"/>
</dbReference>
<evidence type="ECO:0000256" key="2">
    <source>
        <dbReference type="ARBA" id="ARBA00022491"/>
    </source>
</evidence>
<dbReference type="InterPro" id="IPR037171">
    <property type="entry name" value="NagB/RpiA_transferase-like"/>
</dbReference>
<comment type="function">
    <text evidence="6">Repressor of the lactose catabolism operon. Galactose-6-phosphate is the inducer.</text>
</comment>
<evidence type="ECO:0000256" key="4">
    <source>
        <dbReference type="ARBA" id="ARBA00023125"/>
    </source>
</evidence>
<organism evidence="8 9">
    <name type="scientific">Christensenella tenuis</name>
    <dbReference type="NCBI Taxonomy" id="2763033"/>
    <lineage>
        <taxon>Bacteria</taxon>
        <taxon>Bacillati</taxon>
        <taxon>Bacillota</taxon>
        <taxon>Clostridia</taxon>
        <taxon>Christensenellales</taxon>
        <taxon>Christensenellaceae</taxon>
        <taxon>Christensenella</taxon>
    </lineage>
</organism>
<dbReference type="SUPFAM" id="SSF100950">
    <property type="entry name" value="NagB/RpiA/CoA transferase-like"/>
    <property type="match status" value="1"/>
</dbReference>
<keyword evidence="5" id="KW-0804">Transcription</keyword>
<dbReference type="Proteomes" id="UP000606889">
    <property type="component" value="Unassembled WGS sequence"/>
</dbReference>
<keyword evidence="9" id="KW-1185">Reference proteome</keyword>
<comment type="caution">
    <text evidence="8">The sequence shown here is derived from an EMBL/GenBank/DDBJ whole genome shotgun (WGS) entry which is preliminary data.</text>
</comment>
<dbReference type="InterPro" id="IPR001034">
    <property type="entry name" value="DeoR_HTH"/>
</dbReference>
<evidence type="ECO:0000313" key="8">
    <source>
        <dbReference type="EMBL" id="MBC5648531.1"/>
    </source>
</evidence>
<sequence length="255" mass="27086">MVKKTNLLAEERREQMIRLVNSSGSMRAAELADYFGVSGETIRKDLALLNGQGLLKKSFGGAVSLAGAQEIPVSMRAREHSGSKAKIAMRAAEFLSGQMVVYIDAGSTALEFAKLVPDGDLVVVTSSVAVLNQLAGSGVTVYFTGGEFSSVTMSVNGLWTKQSISSVAFDLAVLGSSGFEAHTGPGVKLFSDAQTKKEVLRHAKTKLVLADSSKFTKAAIVQYAQWAEIDALITDSGAPGDWVRAHRDTLEIITV</sequence>
<evidence type="ECO:0000259" key="7">
    <source>
        <dbReference type="PROSITE" id="PS51000"/>
    </source>
</evidence>
<dbReference type="PANTHER" id="PTHR30363">
    <property type="entry name" value="HTH-TYPE TRANSCRIPTIONAL REGULATOR SRLR-RELATED"/>
    <property type="match status" value="1"/>
</dbReference>
<dbReference type="InterPro" id="IPR018356">
    <property type="entry name" value="Tscrpt_reg_HTH_DeoR_CS"/>
</dbReference>
<dbReference type="InterPro" id="IPR050313">
    <property type="entry name" value="Carb_Metab_HTH_regulators"/>
</dbReference>
<keyword evidence="2" id="KW-0678">Repressor</keyword>
<dbReference type="Gene3D" id="1.10.10.10">
    <property type="entry name" value="Winged helix-like DNA-binding domain superfamily/Winged helix DNA-binding domain"/>
    <property type="match status" value="1"/>
</dbReference>
<dbReference type="Pfam" id="PF00455">
    <property type="entry name" value="DeoRC"/>
    <property type="match status" value="1"/>
</dbReference>
<protein>
    <recommendedName>
        <fullName evidence="1">Lactose phosphotransferase system repressor</fullName>
    </recommendedName>
</protein>
<gene>
    <name evidence="8" type="ORF">H8S18_09300</name>
</gene>
<dbReference type="Pfam" id="PF08220">
    <property type="entry name" value="HTH_DeoR"/>
    <property type="match status" value="1"/>
</dbReference>
<dbReference type="PANTHER" id="PTHR30363:SF4">
    <property type="entry name" value="GLYCEROL-3-PHOSPHATE REGULON REPRESSOR"/>
    <property type="match status" value="1"/>
</dbReference>
<dbReference type="InterPro" id="IPR014036">
    <property type="entry name" value="DeoR-like_C"/>
</dbReference>
<dbReference type="RefSeq" id="WP_186858030.1">
    <property type="nucleotide sequence ID" value="NZ_JACOON010000004.1"/>
</dbReference>
<dbReference type="Gene3D" id="3.40.50.1360">
    <property type="match status" value="1"/>
</dbReference>
<accession>A0ABR7EGL3</accession>
<evidence type="ECO:0000256" key="5">
    <source>
        <dbReference type="ARBA" id="ARBA00023163"/>
    </source>
</evidence>
<evidence type="ECO:0000256" key="1">
    <source>
        <dbReference type="ARBA" id="ARBA00021390"/>
    </source>
</evidence>
<dbReference type="SMART" id="SM01134">
    <property type="entry name" value="DeoRC"/>
    <property type="match status" value="1"/>
</dbReference>
<dbReference type="EMBL" id="JACOON010000004">
    <property type="protein sequence ID" value="MBC5648531.1"/>
    <property type="molecule type" value="Genomic_DNA"/>
</dbReference>
<proteinExistence type="predicted"/>
<dbReference type="InterPro" id="IPR036388">
    <property type="entry name" value="WH-like_DNA-bd_sf"/>
</dbReference>
<keyword evidence="3" id="KW-0805">Transcription regulation</keyword>
<dbReference type="SUPFAM" id="SSF46785">
    <property type="entry name" value="Winged helix' DNA-binding domain"/>
    <property type="match status" value="1"/>
</dbReference>
<name>A0ABR7EGL3_9FIRM</name>
<evidence type="ECO:0000256" key="6">
    <source>
        <dbReference type="ARBA" id="ARBA00024937"/>
    </source>
</evidence>
<evidence type="ECO:0000256" key="3">
    <source>
        <dbReference type="ARBA" id="ARBA00023015"/>
    </source>
</evidence>
<dbReference type="PRINTS" id="PR00037">
    <property type="entry name" value="HTHLACR"/>
</dbReference>
<feature type="domain" description="HTH deoR-type" evidence="7">
    <location>
        <begin position="9"/>
        <end position="64"/>
    </location>
</feature>
<dbReference type="PROSITE" id="PS00894">
    <property type="entry name" value="HTH_DEOR_1"/>
    <property type="match status" value="1"/>
</dbReference>